<protein>
    <submittedName>
        <fullName evidence="1">Uncharacterized protein</fullName>
    </submittedName>
</protein>
<sequence>MNSIEKTLLLLGTTAVLTGCLSGEYPDDKVPTPEIPGPEVPGPEVPGAKITLDFEGDTGSYTLVGDAGGSATVEQGPLDAENEALKVFVTAGYAAGVAMPITIPEGKTLADYIEMSFKVYYTAEGDADIDNKRIQILASSGDLADSVTLIQYDGTWAADATEGHLGVMDNAKADKMASTAFQTYTFDLTDGNVADLVEGSGSTLAAAAKALAGDINLIVGFPHSASTYYIDDVELVAAASDEETTTPDEEPTTPDTDVSIVVDFEGDTTTASLVGEGSVALAADPTDSTKKSLKATVTSGYGDGVTIPVTIPTGKTLADYSAVTFDVFYTAEGDADIDNKRLQLYAHADTPTAITMIPWDGTWAADSTNEHLGAMDNAKADKTASTDFQTYTFNLGDGMVSDLAENTATLAAETKALTGDINLVVAFPHSGSVYYIDNVTLVIAE</sequence>
<gene>
    <name evidence="1" type="ORF">GCM10007916_31910</name>
</gene>
<keyword evidence="2" id="KW-1185">Reference proteome</keyword>
<dbReference type="RefSeq" id="WP_284205217.1">
    <property type="nucleotide sequence ID" value="NZ_BSPQ01000018.1"/>
</dbReference>
<evidence type="ECO:0000313" key="1">
    <source>
        <dbReference type="EMBL" id="GLS92121.1"/>
    </source>
</evidence>
<dbReference type="EMBL" id="BSPQ01000018">
    <property type="protein sequence ID" value="GLS92121.1"/>
    <property type="molecule type" value="Genomic_DNA"/>
</dbReference>
<accession>A0ABQ6E452</accession>
<organism evidence="1 2">
    <name type="scientific">Psychromonas marina</name>
    <dbReference type="NCBI Taxonomy" id="88364"/>
    <lineage>
        <taxon>Bacteria</taxon>
        <taxon>Pseudomonadati</taxon>
        <taxon>Pseudomonadota</taxon>
        <taxon>Gammaproteobacteria</taxon>
        <taxon>Alteromonadales</taxon>
        <taxon>Psychromonadaceae</taxon>
        <taxon>Psychromonas</taxon>
    </lineage>
</organism>
<comment type="caution">
    <text evidence="1">The sequence shown here is derived from an EMBL/GenBank/DDBJ whole genome shotgun (WGS) entry which is preliminary data.</text>
</comment>
<reference evidence="2" key="1">
    <citation type="journal article" date="2019" name="Int. J. Syst. Evol. Microbiol.">
        <title>The Global Catalogue of Microorganisms (GCM) 10K type strain sequencing project: providing services to taxonomists for standard genome sequencing and annotation.</title>
        <authorList>
            <consortium name="The Broad Institute Genomics Platform"/>
            <consortium name="The Broad Institute Genome Sequencing Center for Infectious Disease"/>
            <person name="Wu L."/>
            <person name="Ma J."/>
        </authorList>
    </citation>
    <scope>NUCLEOTIDE SEQUENCE [LARGE SCALE GENOMIC DNA]</scope>
    <source>
        <strain evidence="2">NBRC 103166</strain>
    </source>
</reference>
<proteinExistence type="predicted"/>
<name>A0ABQ6E452_9GAMM</name>
<dbReference type="Proteomes" id="UP001157353">
    <property type="component" value="Unassembled WGS sequence"/>
</dbReference>
<evidence type="ECO:0000313" key="2">
    <source>
        <dbReference type="Proteomes" id="UP001157353"/>
    </source>
</evidence>
<dbReference type="PROSITE" id="PS51257">
    <property type="entry name" value="PROKAR_LIPOPROTEIN"/>
    <property type="match status" value="1"/>
</dbReference>